<organism evidence="2">
    <name type="scientific">bacterium 19CA06SA08-2</name>
    <dbReference type="NCBI Taxonomy" id="2920658"/>
    <lineage>
        <taxon>Bacteria</taxon>
    </lineage>
</organism>
<gene>
    <name evidence="2" type="ORF">MRM75_06740</name>
</gene>
<reference evidence="2" key="1">
    <citation type="submission" date="2022-03" db="EMBL/GenBank/DDBJ databases">
        <title>Sea Food Isolates.</title>
        <authorList>
            <person name="Li c."/>
        </authorList>
    </citation>
    <scope>NUCLEOTIDE SEQUENCE</scope>
    <source>
        <strain evidence="2">19CA06SA08-2</strain>
    </source>
</reference>
<evidence type="ECO:0000313" key="2">
    <source>
        <dbReference type="EMBL" id="XAG70653.1"/>
    </source>
</evidence>
<proteinExistence type="predicted"/>
<accession>A0AAU6UC49</accession>
<dbReference type="AlphaFoldDB" id="A0AAU6UC49"/>
<keyword evidence="1" id="KW-0812">Transmembrane</keyword>
<protein>
    <submittedName>
        <fullName evidence="2">Uncharacterized protein</fullName>
    </submittedName>
</protein>
<sequence>MDKTNEVIEVSEQETPFHQLPQEEQQRIIDANQKRVREAPTLHEWDIRVPTPFAWQVILMSVSFMTIIIGGGGALLVDDNDWGFAYMMLGMSIVMTPYLRYLVMADKDYHYRLTTEGLIVIYQDAIPEIAYKIVRGLAWLGVLVCVMAVTVLGPLSLVGAGGMALFAIFFTDFKKEESVEYTLFNKNKANVIKVVSNTAFVQFETIPFGYSGFASFYCYKNDLKKILSSLLPILNCREYREFKTILSLNRAPHSSLDVGVPRRLDELTK</sequence>
<evidence type="ECO:0000256" key="1">
    <source>
        <dbReference type="SAM" id="Phobius"/>
    </source>
</evidence>
<dbReference type="EMBL" id="CP095353">
    <property type="protein sequence ID" value="XAG70653.1"/>
    <property type="molecule type" value="Genomic_DNA"/>
</dbReference>
<feature type="transmembrane region" description="Helical" evidence="1">
    <location>
        <begin position="53"/>
        <end position="77"/>
    </location>
</feature>
<feature type="transmembrane region" description="Helical" evidence="1">
    <location>
        <begin position="83"/>
        <end position="103"/>
    </location>
</feature>
<keyword evidence="1" id="KW-0472">Membrane</keyword>
<keyword evidence="1" id="KW-1133">Transmembrane helix</keyword>
<name>A0AAU6UC49_UNCXX</name>
<feature type="transmembrane region" description="Helical" evidence="1">
    <location>
        <begin position="137"/>
        <end position="170"/>
    </location>
</feature>